<dbReference type="SUPFAM" id="SSF52540">
    <property type="entry name" value="P-loop containing nucleoside triphosphate hydrolases"/>
    <property type="match status" value="1"/>
</dbReference>
<gene>
    <name evidence="8" type="ORF">METZ01_LOCUS31247</name>
</gene>
<dbReference type="InterPro" id="IPR003439">
    <property type="entry name" value="ABC_transporter-like_ATP-bd"/>
</dbReference>
<dbReference type="NCBIfam" id="TIGR01727">
    <property type="entry name" value="oligo_HPY"/>
    <property type="match status" value="1"/>
</dbReference>
<reference evidence="8" key="1">
    <citation type="submission" date="2018-05" db="EMBL/GenBank/DDBJ databases">
        <authorList>
            <person name="Lanie J.A."/>
            <person name="Ng W.-L."/>
            <person name="Kazmierczak K.M."/>
            <person name="Andrzejewski T.M."/>
            <person name="Davidsen T.M."/>
            <person name="Wayne K.J."/>
            <person name="Tettelin H."/>
            <person name="Glass J.I."/>
            <person name="Rusch D."/>
            <person name="Podicherti R."/>
            <person name="Tsui H.-C.T."/>
            <person name="Winkler M.E."/>
        </authorList>
    </citation>
    <scope>NUCLEOTIDE SEQUENCE</scope>
</reference>
<evidence type="ECO:0000256" key="5">
    <source>
        <dbReference type="ARBA" id="ARBA00022840"/>
    </source>
</evidence>
<keyword evidence="5" id="KW-0067">ATP-binding</keyword>
<dbReference type="InterPro" id="IPR027417">
    <property type="entry name" value="P-loop_NTPase"/>
</dbReference>
<evidence type="ECO:0000313" key="8">
    <source>
        <dbReference type="EMBL" id="SUZ78393.1"/>
    </source>
</evidence>
<dbReference type="GO" id="GO:0016887">
    <property type="term" value="F:ATP hydrolysis activity"/>
    <property type="evidence" value="ECO:0007669"/>
    <property type="project" value="InterPro"/>
</dbReference>
<dbReference type="GO" id="GO:0005886">
    <property type="term" value="C:plasma membrane"/>
    <property type="evidence" value="ECO:0007669"/>
    <property type="project" value="UniProtKB-SubCell"/>
</dbReference>
<dbReference type="PANTHER" id="PTHR43297:SF2">
    <property type="entry name" value="DIPEPTIDE TRANSPORT ATP-BINDING PROTEIN DPPD"/>
    <property type="match status" value="1"/>
</dbReference>
<dbReference type="GO" id="GO:0015833">
    <property type="term" value="P:peptide transport"/>
    <property type="evidence" value="ECO:0007669"/>
    <property type="project" value="InterPro"/>
</dbReference>
<evidence type="ECO:0000256" key="2">
    <source>
        <dbReference type="ARBA" id="ARBA00022448"/>
    </source>
</evidence>
<accession>A0A381QLE8</accession>
<dbReference type="GO" id="GO:0005524">
    <property type="term" value="F:ATP binding"/>
    <property type="evidence" value="ECO:0007669"/>
    <property type="project" value="UniProtKB-KW"/>
</dbReference>
<dbReference type="SMART" id="SM00382">
    <property type="entry name" value="AAA"/>
    <property type="match status" value="1"/>
</dbReference>
<organism evidence="8">
    <name type="scientific">marine metagenome</name>
    <dbReference type="NCBI Taxonomy" id="408172"/>
    <lineage>
        <taxon>unclassified sequences</taxon>
        <taxon>metagenomes</taxon>
        <taxon>ecological metagenomes</taxon>
    </lineage>
</organism>
<comment type="subcellular location">
    <subcellularLocation>
        <location evidence="1">Cell membrane</location>
        <topology evidence="1">Peripheral membrane protein</topology>
    </subcellularLocation>
</comment>
<dbReference type="AlphaFoldDB" id="A0A381QLE8"/>
<dbReference type="Pfam" id="PF08352">
    <property type="entry name" value="oligo_HPY"/>
    <property type="match status" value="1"/>
</dbReference>
<dbReference type="EMBL" id="UINC01001351">
    <property type="protein sequence ID" value="SUZ78393.1"/>
    <property type="molecule type" value="Genomic_DNA"/>
</dbReference>
<evidence type="ECO:0000256" key="1">
    <source>
        <dbReference type="ARBA" id="ARBA00004202"/>
    </source>
</evidence>
<keyword evidence="3" id="KW-1003">Cell membrane</keyword>
<dbReference type="InterPro" id="IPR017871">
    <property type="entry name" value="ABC_transporter-like_CS"/>
</dbReference>
<dbReference type="PROSITE" id="PS00211">
    <property type="entry name" value="ABC_TRANSPORTER_1"/>
    <property type="match status" value="1"/>
</dbReference>
<dbReference type="Pfam" id="PF00005">
    <property type="entry name" value="ABC_tran"/>
    <property type="match status" value="1"/>
</dbReference>
<keyword evidence="6" id="KW-0472">Membrane</keyword>
<dbReference type="FunFam" id="3.40.50.300:FF:000016">
    <property type="entry name" value="Oligopeptide ABC transporter ATP-binding component"/>
    <property type="match status" value="1"/>
</dbReference>
<protein>
    <recommendedName>
        <fullName evidence="7">ABC transporter domain-containing protein</fullName>
    </recommendedName>
</protein>
<evidence type="ECO:0000259" key="7">
    <source>
        <dbReference type="PROSITE" id="PS50893"/>
    </source>
</evidence>
<name>A0A381QLE8_9ZZZZ</name>
<evidence type="ECO:0000256" key="4">
    <source>
        <dbReference type="ARBA" id="ARBA00022741"/>
    </source>
</evidence>
<keyword evidence="4" id="KW-0547">Nucleotide-binding</keyword>
<sequence>MNNQTVLEVTNLKTHFNVGNAIVKAVDGVSFNLNAGEITAIVGESGSGKSVTSLSIMRLLPSNVVDEEQGIIKFKGDNLLNISEKAMRRIRGNKISMIFQEPMTSLNPVYNLDYQISEVIKLHQNKNKNQSKKLAIEMLDLVGISEPQKRIDNYPHELSGGMRQRAMIAMALCCKPEILIADEPTTALDVTIQAQILELMQSLQKKFGMSILFITHDLGVVSEIADKVIVMYAGQVIEAGTAIDIFTNPKMPYTAGLINSIPEIKNKNDSKQNRLKAIPGNVPNPLYLPSGCRFHPRCEFSKNTCKSEMPNLENISNEHYVRCSLWKNINLQINYE</sequence>
<dbReference type="PANTHER" id="PTHR43297">
    <property type="entry name" value="OLIGOPEPTIDE TRANSPORT ATP-BINDING PROTEIN APPD"/>
    <property type="match status" value="1"/>
</dbReference>
<keyword evidence="2" id="KW-0813">Transport</keyword>
<dbReference type="InterPro" id="IPR050388">
    <property type="entry name" value="ABC_Ni/Peptide_Import"/>
</dbReference>
<dbReference type="Gene3D" id="3.40.50.300">
    <property type="entry name" value="P-loop containing nucleotide triphosphate hydrolases"/>
    <property type="match status" value="1"/>
</dbReference>
<dbReference type="InterPro" id="IPR013563">
    <property type="entry name" value="Oligopep_ABC_C"/>
</dbReference>
<dbReference type="InterPro" id="IPR003593">
    <property type="entry name" value="AAA+_ATPase"/>
</dbReference>
<dbReference type="PROSITE" id="PS50893">
    <property type="entry name" value="ABC_TRANSPORTER_2"/>
    <property type="match status" value="1"/>
</dbReference>
<evidence type="ECO:0000256" key="3">
    <source>
        <dbReference type="ARBA" id="ARBA00022475"/>
    </source>
</evidence>
<proteinExistence type="predicted"/>
<feature type="domain" description="ABC transporter" evidence="7">
    <location>
        <begin position="7"/>
        <end position="258"/>
    </location>
</feature>
<dbReference type="CDD" id="cd03257">
    <property type="entry name" value="ABC_NikE_OppD_transporters"/>
    <property type="match status" value="1"/>
</dbReference>
<evidence type="ECO:0000256" key="6">
    <source>
        <dbReference type="ARBA" id="ARBA00023136"/>
    </source>
</evidence>